<dbReference type="EMBL" id="JAWCUI010000023">
    <property type="protein sequence ID" value="KAL1896310.1"/>
    <property type="molecule type" value="Genomic_DNA"/>
</dbReference>
<feature type="chain" id="PRO_5046185405" evidence="1">
    <location>
        <begin position="17"/>
        <end position="351"/>
    </location>
</feature>
<keyword evidence="3" id="KW-1185">Reference proteome</keyword>
<evidence type="ECO:0000256" key="1">
    <source>
        <dbReference type="SAM" id="SignalP"/>
    </source>
</evidence>
<protein>
    <submittedName>
        <fullName evidence="2">Uncharacterized protein</fullName>
    </submittedName>
</protein>
<name>A0ABR3Z8A3_9PEZI</name>
<evidence type="ECO:0000313" key="3">
    <source>
        <dbReference type="Proteomes" id="UP001583186"/>
    </source>
</evidence>
<sequence>MAVYIVLLASAVVALAAPNLPTVAGINQELNIVFQYNKAELLSSVQAWNKDRTKLFGHSCSGSLVSGTFANYPVHFDVDFNGAGNLTLNATTHKVHEDPNISNGISCGRIYSPNESLVTCTVLVPDVLQFSSLNKREAEVCFAEGHGLAGILDGLINAPTLPAANVSNVTTTTTTTIGDDAAITTAGHNDKRQNPCGIWFSNTVRVGDGNPHQNNMNIQLSAPMDCGGNRCEVGHSESRSITLSWTASAAATQWISAEFDVVSSIGTGNDYTCKGDAGDWLCVWKNQGQTAYTVQNKDSNECASPNYGSPFVMWSPNADGRGSHYYCVHGRDYCRNEGDRWLETDGRAGGP</sequence>
<organism evidence="2 3">
    <name type="scientific">Sporothrix stenoceras</name>
    <dbReference type="NCBI Taxonomy" id="5173"/>
    <lineage>
        <taxon>Eukaryota</taxon>
        <taxon>Fungi</taxon>
        <taxon>Dikarya</taxon>
        <taxon>Ascomycota</taxon>
        <taxon>Pezizomycotina</taxon>
        <taxon>Sordariomycetes</taxon>
        <taxon>Sordariomycetidae</taxon>
        <taxon>Ophiostomatales</taxon>
        <taxon>Ophiostomataceae</taxon>
        <taxon>Sporothrix</taxon>
    </lineage>
</organism>
<proteinExistence type="predicted"/>
<keyword evidence="1" id="KW-0732">Signal</keyword>
<feature type="signal peptide" evidence="1">
    <location>
        <begin position="1"/>
        <end position="16"/>
    </location>
</feature>
<reference evidence="2 3" key="1">
    <citation type="journal article" date="2024" name="IMA Fungus">
        <title>IMA Genome - F19 : A genome assembly and annotation guide to empower mycologists, including annotated draft genome sequences of Ceratocystis pirilliformis, Diaporthe australafricana, Fusarium ophioides, Paecilomyces lecythidis, and Sporothrix stenoceras.</title>
        <authorList>
            <person name="Aylward J."/>
            <person name="Wilson A.M."/>
            <person name="Visagie C.M."/>
            <person name="Spraker J."/>
            <person name="Barnes I."/>
            <person name="Buitendag C."/>
            <person name="Ceriani C."/>
            <person name="Del Mar Angel L."/>
            <person name="du Plessis D."/>
            <person name="Fuchs T."/>
            <person name="Gasser K."/>
            <person name="Kramer D."/>
            <person name="Li W."/>
            <person name="Munsamy K."/>
            <person name="Piso A."/>
            <person name="Price J.L."/>
            <person name="Sonnekus B."/>
            <person name="Thomas C."/>
            <person name="van der Nest A."/>
            <person name="van Dijk A."/>
            <person name="van Heerden A."/>
            <person name="van Vuuren N."/>
            <person name="Yilmaz N."/>
            <person name="Duong T.A."/>
            <person name="van der Merwe N.A."/>
            <person name="Wingfield M.J."/>
            <person name="Wingfield B.D."/>
        </authorList>
    </citation>
    <scope>NUCLEOTIDE SEQUENCE [LARGE SCALE GENOMIC DNA]</scope>
    <source>
        <strain evidence="2 3">CMW 5346</strain>
    </source>
</reference>
<comment type="caution">
    <text evidence="2">The sequence shown here is derived from an EMBL/GenBank/DDBJ whole genome shotgun (WGS) entry which is preliminary data.</text>
</comment>
<evidence type="ECO:0000313" key="2">
    <source>
        <dbReference type="EMBL" id="KAL1896310.1"/>
    </source>
</evidence>
<accession>A0ABR3Z8A3</accession>
<gene>
    <name evidence="2" type="ORF">Sste5346_004693</name>
</gene>
<dbReference type="Proteomes" id="UP001583186">
    <property type="component" value="Unassembled WGS sequence"/>
</dbReference>